<gene>
    <name evidence="1" type="ORF">GF359_03070</name>
</gene>
<organism evidence="1 2">
    <name type="scientific">candidate division WOR-3 bacterium</name>
    <dbReference type="NCBI Taxonomy" id="2052148"/>
    <lineage>
        <taxon>Bacteria</taxon>
        <taxon>Bacteria division WOR-3</taxon>
    </lineage>
</organism>
<accession>A0A9D5KAC0</accession>
<dbReference type="AlphaFoldDB" id="A0A9D5KAC0"/>
<sequence>MLTHLIKTFYYKGLQRRLSNKIDSDYIDLGFFEPEPGFDSWKAKYLMVDNRDGIAQMENDDTIILRLTSMGCSSCDSLAVTEYGDPEVNEILGKDSTSDYFYLTKVFEPGEGKLFRIEEYI</sequence>
<dbReference type="Proteomes" id="UP000630660">
    <property type="component" value="Unassembled WGS sequence"/>
</dbReference>
<dbReference type="EMBL" id="WJKJ01000098">
    <property type="protein sequence ID" value="MBD3364176.1"/>
    <property type="molecule type" value="Genomic_DNA"/>
</dbReference>
<evidence type="ECO:0000313" key="1">
    <source>
        <dbReference type="EMBL" id="MBD3364176.1"/>
    </source>
</evidence>
<comment type="caution">
    <text evidence="1">The sequence shown here is derived from an EMBL/GenBank/DDBJ whole genome shotgun (WGS) entry which is preliminary data.</text>
</comment>
<evidence type="ECO:0000313" key="2">
    <source>
        <dbReference type="Proteomes" id="UP000630660"/>
    </source>
</evidence>
<name>A0A9D5KAC0_UNCW3</name>
<proteinExistence type="predicted"/>
<reference evidence="1" key="1">
    <citation type="submission" date="2019-11" db="EMBL/GenBank/DDBJ databases">
        <title>Microbial mats filling the niche in hypersaline microbial mats.</title>
        <authorList>
            <person name="Wong H.L."/>
            <person name="Macleod F.I."/>
            <person name="White R.A. III"/>
            <person name="Burns B.P."/>
        </authorList>
    </citation>
    <scope>NUCLEOTIDE SEQUENCE</scope>
    <source>
        <strain evidence="1">Bin_327</strain>
    </source>
</reference>
<protein>
    <submittedName>
        <fullName evidence="1">Uncharacterized protein</fullName>
    </submittedName>
</protein>